<dbReference type="EMBL" id="JAHWGI010001040">
    <property type="protein sequence ID" value="KAK3921616.1"/>
    <property type="molecule type" value="Genomic_DNA"/>
</dbReference>
<comment type="caution">
    <text evidence="1">The sequence shown here is derived from an EMBL/GenBank/DDBJ whole genome shotgun (WGS) entry which is preliminary data.</text>
</comment>
<gene>
    <name evidence="1" type="ORF">KUF71_010788</name>
</gene>
<sequence length="128" mass="13482">MLVVMLTRYVFAEVTPGSLAAGPSYADQDTQDPDSGLWGEETLSALSDHDNAYGGESIPAWVKDTQPAPASPITIQGLSELTEAINLLTATLQSLDLNRAPPATLDTSGLDECLARFSSTIDTLSKLG</sequence>
<dbReference type="AlphaFoldDB" id="A0AAE1HJ45"/>
<organism evidence="1 2">
    <name type="scientific">Frankliniella fusca</name>
    <dbReference type="NCBI Taxonomy" id="407009"/>
    <lineage>
        <taxon>Eukaryota</taxon>
        <taxon>Metazoa</taxon>
        <taxon>Ecdysozoa</taxon>
        <taxon>Arthropoda</taxon>
        <taxon>Hexapoda</taxon>
        <taxon>Insecta</taxon>
        <taxon>Pterygota</taxon>
        <taxon>Neoptera</taxon>
        <taxon>Paraneoptera</taxon>
        <taxon>Thysanoptera</taxon>
        <taxon>Terebrantia</taxon>
        <taxon>Thripoidea</taxon>
        <taxon>Thripidae</taxon>
        <taxon>Frankliniella</taxon>
    </lineage>
</organism>
<dbReference type="Proteomes" id="UP001219518">
    <property type="component" value="Unassembled WGS sequence"/>
</dbReference>
<reference evidence="1" key="2">
    <citation type="journal article" date="2023" name="BMC Genomics">
        <title>Pest status, molecular evolution, and epigenetic factors derived from the genome assembly of Frankliniella fusca, a thysanopteran phytovirus vector.</title>
        <authorList>
            <person name="Catto M.A."/>
            <person name="Labadie P.E."/>
            <person name="Jacobson A.L."/>
            <person name="Kennedy G.G."/>
            <person name="Srinivasan R."/>
            <person name="Hunt B.G."/>
        </authorList>
    </citation>
    <scope>NUCLEOTIDE SEQUENCE</scope>
    <source>
        <strain evidence="1">PL_HMW_Pooled</strain>
    </source>
</reference>
<name>A0AAE1HJ45_9NEOP</name>
<evidence type="ECO:0000313" key="1">
    <source>
        <dbReference type="EMBL" id="KAK3921616.1"/>
    </source>
</evidence>
<reference evidence="1" key="1">
    <citation type="submission" date="2021-07" db="EMBL/GenBank/DDBJ databases">
        <authorList>
            <person name="Catto M.A."/>
            <person name="Jacobson A."/>
            <person name="Kennedy G."/>
            <person name="Labadie P."/>
            <person name="Hunt B.G."/>
            <person name="Srinivasan R."/>
        </authorList>
    </citation>
    <scope>NUCLEOTIDE SEQUENCE</scope>
    <source>
        <strain evidence="1">PL_HMW_Pooled</strain>
        <tissue evidence="1">Head</tissue>
    </source>
</reference>
<proteinExistence type="predicted"/>
<protein>
    <submittedName>
        <fullName evidence="1">Tripartite terminase subunit 2</fullName>
    </submittedName>
</protein>
<accession>A0AAE1HJ45</accession>
<keyword evidence="2" id="KW-1185">Reference proteome</keyword>
<evidence type="ECO:0000313" key="2">
    <source>
        <dbReference type="Proteomes" id="UP001219518"/>
    </source>
</evidence>